<dbReference type="AlphaFoldDB" id="A0A2I0JA00"/>
<organism evidence="1 2">
    <name type="scientific">Punica granatum</name>
    <name type="common">Pomegranate</name>
    <dbReference type="NCBI Taxonomy" id="22663"/>
    <lineage>
        <taxon>Eukaryota</taxon>
        <taxon>Viridiplantae</taxon>
        <taxon>Streptophyta</taxon>
        <taxon>Embryophyta</taxon>
        <taxon>Tracheophyta</taxon>
        <taxon>Spermatophyta</taxon>
        <taxon>Magnoliopsida</taxon>
        <taxon>eudicotyledons</taxon>
        <taxon>Gunneridae</taxon>
        <taxon>Pentapetalae</taxon>
        <taxon>rosids</taxon>
        <taxon>malvids</taxon>
        <taxon>Myrtales</taxon>
        <taxon>Lythraceae</taxon>
        <taxon>Punica</taxon>
    </lineage>
</organism>
<gene>
    <name evidence="1" type="ORF">CRG98_026543</name>
</gene>
<proteinExistence type="predicted"/>
<evidence type="ECO:0000313" key="2">
    <source>
        <dbReference type="Proteomes" id="UP000233551"/>
    </source>
</evidence>
<comment type="caution">
    <text evidence="1">The sequence shown here is derived from an EMBL/GenBank/DDBJ whole genome shotgun (WGS) entry which is preliminary data.</text>
</comment>
<dbReference type="STRING" id="22663.A0A2I0JA00"/>
<feature type="non-terminal residue" evidence="1">
    <location>
        <position position="189"/>
    </location>
</feature>
<accession>A0A2I0JA00</accession>
<keyword evidence="2" id="KW-1185">Reference proteome</keyword>
<sequence>MAQLVHTELDGIELLRNKLAGIGRFRMSFGNRTSSFGSSTGLSFTKDDERQLFIDKLIKHIEHDNLKLLQKIQDRTEKVGVKLPTIEGRYRNFCVEADCQIAHGKALPTLWNSMKYTVSDDTITRASWMWENHLPEGDRGVTYNGYKLDEFIPQKTSAYISQYDLHIPEMTVRETFDFSARCQGVGSRE</sequence>
<dbReference type="PANTHER" id="PTHR48040:SF18">
    <property type="entry name" value="PLEIOTROPIC DRUG RESISTANCE PROTEIN 3-LIKE ISOFORM X1"/>
    <property type="match status" value="1"/>
</dbReference>
<protein>
    <submittedName>
        <fullName evidence="1">Uncharacterized protein</fullName>
    </submittedName>
</protein>
<reference evidence="1 2" key="1">
    <citation type="submission" date="2017-11" db="EMBL/GenBank/DDBJ databases">
        <title>De-novo sequencing of pomegranate (Punica granatum L.) genome.</title>
        <authorList>
            <person name="Akparov Z."/>
            <person name="Amiraslanov A."/>
            <person name="Hajiyeva S."/>
            <person name="Abbasov M."/>
            <person name="Kaur K."/>
            <person name="Hamwieh A."/>
            <person name="Solovyev V."/>
            <person name="Salamov A."/>
            <person name="Braich B."/>
            <person name="Kosarev P."/>
            <person name="Mahmoud A."/>
            <person name="Hajiyev E."/>
            <person name="Babayeva S."/>
            <person name="Izzatullayeva V."/>
            <person name="Mammadov A."/>
            <person name="Mammadov A."/>
            <person name="Sharifova S."/>
            <person name="Ojaghi J."/>
            <person name="Eynullazada K."/>
            <person name="Bayramov B."/>
            <person name="Abdulazimova A."/>
            <person name="Shahmuradov I."/>
        </authorList>
    </citation>
    <scope>NUCLEOTIDE SEQUENCE [LARGE SCALE GENOMIC DNA]</scope>
    <source>
        <strain evidence="2">cv. AG2017</strain>
        <tissue evidence="1">Leaf</tissue>
    </source>
</reference>
<name>A0A2I0JA00_PUNGR</name>
<dbReference type="EMBL" id="PGOL01001886">
    <property type="protein sequence ID" value="PKI53082.1"/>
    <property type="molecule type" value="Genomic_DNA"/>
</dbReference>
<evidence type="ECO:0000313" key="1">
    <source>
        <dbReference type="EMBL" id="PKI53082.1"/>
    </source>
</evidence>
<dbReference type="Proteomes" id="UP000233551">
    <property type="component" value="Unassembled WGS sequence"/>
</dbReference>
<dbReference type="PANTHER" id="PTHR48040">
    <property type="entry name" value="PLEIOTROPIC DRUG RESISTANCE PROTEIN 1-LIKE ISOFORM X1"/>
    <property type="match status" value="1"/>
</dbReference>